<dbReference type="SUPFAM" id="SSF56112">
    <property type="entry name" value="Protein kinase-like (PK-like)"/>
    <property type="match status" value="1"/>
</dbReference>
<gene>
    <name evidence="4" type="ORF">PDIGIT_LOCUS12357</name>
</gene>
<evidence type="ECO:0000313" key="4">
    <source>
        <dbReference type="EMBL" id="CAI6339207.1"/>
    </source>
</evidence>
<feature type="domain" description="Aminoglycoside phosphotransferase" evidence="3">
    <location>
        <begin position="49"/>
        <end position="295"/>
    </location>
</feature>
<reference evidence="4" key="1">
    <citation type="submission" date="2023-01" db="EMBL/GenBank/DDBJ databases">
        <authorList>
            <person name="Van Ghelder C."/>
            <person name="Rancurel C."/>
        </authorList>
    </citation>
    <scope>NUCLEOTIDE SEQUENCE</scope>
    <source>
        <strain evidence="4">CNCM I-4278</strain>
    </source>
</reference>
<evidence type="ECO:0000259" key="3">
    <source>
        <dbReference type="Pfam" id="PF01636"/>
    </source>
</evidence>
<dbReference type="Gene3D" id="3.90.1200.10">
    <property type="match status" value="1"/>
</dbReference>
<evidence type="ECO:0000256" key="1">
    <source>
        <dbReference type="SAM" id="Coils"/>
    </source>
</evidence>
<accession>A0A9W4UQD0</accession>
<dbReference type="PANTHER" id="PTHR21310">
    <property type="entry name" value="AMINOGLYCOSIDE PHOSPHOTRANSFERASE-RELATED-RELATED"/>
    <property type="match status" value="1"/>
</dbReference>
<feature type="region of interest" description="Disordered" evidence="2">
    <location>
        <begin position="311"/>
        <end position="338"/>
    </location>
</feature>
<dbReference type="InterPro" id="IPR051678">
    <property type="entry name" value="AGP_Transferase"/>
</dbReference>
<dbReference type="InterPro" id="IPR002575">
    <property type="entry name" value="Aminoglycoside_PTrfase"/>
</dbReference>
<dbReference type="Gene3D" id="3.30.200.20">
    <property type="entry name" value="Phosphorylase Kinase, domain 1"/>
    <property type="match status" value="1"/>
</dbReference>
<dbReference type="Pfam" id="PF01636">
    <property type="entry name" value="APH"/>
    <property type="match status" value="1"/>
</dbReference>
<dbReference type="InterPro" id="IPR011009">
    <property type="entry name" value="Kinase-like_dom_sf"/>
</dbReference>
<evidence type="ECO:0000256" key="2">
    <source>
        <dbReference type="SAM" id="MobiDB-lite"/>
    </source>
</evidence>
<sequence>MPRPSQDGLEWEEKTFGIEPRWTREPAIKAIENVCRQRLIIPPDDSCEISFHASGAFNKLYTVESSEQTLIMRVSLPVCPRDKTRGEVSTLQWVSNHTQVPVPKVISFDDSSDNEIGFEWSLMEFVRGTSAYTRWRTLSMEHKVAITRQLAEFQAEFLGCRFEAVGTLQEGGSTQESGIFRPGQLVSHGFFMGDRLHYNIPRGPFYSSHDWMSAQLNIVLLEQTAKLEKAEDEDDQEDAEDCLSTVRKLLDLLPTVFPPGGGEPASLYHNDLHLNNIFIDENGKITSVLDWECVSAVPLWLAITAPKFLEETPREEEPQRDEYADESDAEREDPHSLDNEGKNDLYWIHRMEYDATQLQKVYKARLEELTPELPLKESFTKVEFFRAVEQCDGIWVKKAGRWADRTKQGEVLQFVDA</sequence>
<name>A0A9W4UQD0_9PLEO</name>
<keyword evidence="5" id="KW-1185">Reference proteome</keyword>
<feature type="coiled-coil region" evidence="1">
    <location>
        <begin position="213"/>
        <end position="240"/>
    </location>
</feature>
<dbReference type="EMBL" id="CAOQHR010000009">
    <property type="protein sequence ID" value="CAI6339207.1"/>
    <property type="molecule type" value="Genomic_DNA"/>
</dbReference>
<dbReference type="AlphaFoldDB" id="A0A9W4UQD0"/>
<organism evidence="4 5">
    <name type="scientific">Periconia digitata</name>
    <dbReference type="NCBI Taxonomy" id="1303443"/>
    <lineage>
        <taxon>Eukaryota</taxon>
        <taxon>Fungi</taxon>
        <taxon>Dikarya</taxon>
        <taxon>Ascomycota</taxon>
        <taxon>Pezizomycotina</taxon>
        <taxon>Dothideomycetes</taxon>
        <taxon>Pleosporomycetidae</taxon>
        <taxon>Pleosporales</taxon>
        <taxon>Massarineae</taxon>
        <taxon>Periconiaceae</taxon>
        <taxon>Periconia</taxon>
    </lineage>
</organism>
<comment type="caution">
    <text evidence="4">The sequence shown here is derived from an EMBL/GenBank/DDBJ whole genome shotgun (WGS) entry which is preliminary data.</text>
</comment>
<feature type="compositionally biased region" description="Basic and acidic residues" evidence="2">
    <location>
        <begin position="311"/>
        <end position="322"/>
    </location>
</feature>
<proteinExistence type="predicted"/>
<evidence type="ECO:0000313" key="5">
    <source>
        <dbReference type="Proteomes" id="UP001152607"/>
    </source>
</evidence>
<dbReference type="OrthoDB" id="2906425at2759"/>
<keyword evidence="1" id="KW-0175">Coiled coil</keyword>
<dbReference type="Proteomes" id="UP001152607">
    <property type="component" value="Unassembled WGS sequence"/>
</dbReference>
<protein>
    <recommendedName>
        <fullName evidence="3">Aminoglycoside phosphotransferase domain-containing protein</fullName>
    </recommendedName>
</protein>
<dbReference type="PANTHER" id="PTHR21310:SF13">
    <property type="entry name" value="AMINOGLYCOSIDE PHOSPHOTRANSFERASE DOMAIN-CONTAINING PROTEIN"/>
    <property type="match status" value="1"/>
</dbReference>